<dbReference type="GO" id="GO:0003899">
    <property type="term" value="F:DNA-directed RNA polymerase activity"/>
    <property type="evidence" value="ECO:0007669"/>
    <property type="project" value="UniProtKB-EC"/>
</dbReference>
<dbReference type="Proteomes" id="UP000010862">
    <property type="component" value="Chromosome 1"/>
</dbReference>
<organism evidence="3 4">
    <name type="scientific">Prevotella dentalis (strain ATCC 49559 / DSM 3688 / JCM 13448 / NCTC 12043 / ES 2772)</name>
    <name type="common">Mitsuokella dentalis</name>
    <dbReference type="NCBI Taxonomy" id="908937"/>
    <lineage>
        <taxon>Bacteria</taxon>
        <taxon>Pseudomonadati</taxon>
        <taxon>Bacteroidota</taxon>
        <taxon>Bacteroidia</taxon>
        <taxon>Bacteroidales</taxon>
        <taxon>Prevotellaceae</taxon>
        <taxon>Prevotella</taxon>
    </lineage>
</organism>
<dbReference type="EMBL" id="AFPW01000012">
    <property type="protein sequence ID" value="EGQ15844.1"/>
    <property type="molecule type" value="Genomic_DNA"/>
</dbReference>
<dbReference type="EC" id="2.7.7.6" evidence="3"/>
<name>F9D226_PREDD</name>
<keyword evidence="3" id="KW-0804">Transcription</keyword>
<dbReference type="AlphaFoldDB" id="F9D226"/>
<keyword evidence="3" id="KW-0808">Transferase</keyword>
<feature type="region of interest" description="Disordered" evidence="1">
    <location>
        <begin position="183"/>
        <end position="204"/>
    </location>
</feature>
<accession>F9D226</accession>
<dbReference type="RefSeq" id="WP_005844763.1">
    <property type="nucleotide sequence ID" value="NC_019960.1"/>
</dbReference>
<proteinExistence type="predicted"/>
<dbReference type="EMBL" id="CP003368">
    <property type="protein sequence ID" value="AGB28371.1"/>
    <property type="molecule type" value="Genomic_DNA"/>
</dbReference>
<sequence length="278" mass="30214">MGKVEVSQDTLYQYMLTHGIILSRLAELIGKSPEMVMSCFKHHKDGRGKSRYFSHANIVAINKALPVIADKLRARLLTFGSDQTYTNQRGATYDPALIGPIKEIGKYLNITALVGRLFGWSKGKKSAVLVQTSGKAYGCVSEADVVAINYELLAVAGVLSSYEVVADGDVLPALHDAIEQPAVEESVPTGTPMPTAPQADNGTPVEETEYTLDDLYHAFGEEKKSCAARLRNTLERQGVSTLKEFLLLTPGELLDMEGMGSGTLGLIHKALKKMGVRW</sequence>
<dbReference type="GO" id="GO:0000428">
    <property type="term" value="C:DNA-directed RNA polymerase complex"/>
    <property type="evidence" value="ECO:0007669"/>
    <property type="project" value="UniProtKB-KW"/>
</dbReference>
<dbReference type="OrthoDB" id="9949597at2"/>
<reference evidence="2" key="3">
    <citation type="submission" date="2012-02" db="EMBL/GenBank/DDBJ databases">
        <title>Complete sequence of chromosome 1 of Prevotella dentalis DSM 3688.</title>
        <authorList>
            <consortium name="US DOE Joint Genome Institute (JGI-PGF)"/>
            <person name="Lucas S."/>
            <person name="Copeland A."/>
            <person name="Lapidus A."/>
            <person name="Glavina del Rio T."/>
            <person name="Dalin E."/>
            <person name="Tice H."/>
            <person name="Bruce D."/>
            <person name="Goodwin L."/>
            <person name="Pitluck S."/>
            <person name="Peters L."/>
            <person name="Mikhailova N."/>
            <person name="Chertkov O."/>
            <person name="Kyrpides N."/>
            <person name="Mavromatis K."/>
            <person name="Ivanova N."/>
            <person name="Brettin T."/>
            <person name="Detter J.C."/>
            <person name="Han C."/>
            <person name="Larimer F."/>
            <person name="Land M."/>
            <person name="Hauser L."/>
            <person name="Markowitz V."/>
            <person name="Cheng J.-F."/>
            <person name="Hugenholtz P."/>
            <person name="Woyke T."/>
            <person name="Wu D."/>
            <person name="Gronow S."/>
            <person name="Wellnitz S."/>
            <person name="Brambilla E."/>
            <person name="Klenk H.-P."/>
            <person name="Eisen J.A."/>
        </authorList>
    </citation>
    <scope>NUCLEOTIDE SEQUENCE</scope>
    <source>
        <strain evidence="2">DSM 3688</strain>
    </source>
</reference>
<evidence type="ECO:0000313" key="4">
    <source>
        <dbReference type="Proteomes" id="UP000007820"/>
    </source>
</evidence>
<dbReference type="Gene3D" id="1.10.150.20">
    <property type="entry name" value="5' to 3' exonuclease, C-terminal subdomain"/>
    <property type="match status" value="1"/>
</dbReference>
<keyword evidence="3" id="KW-0240">DNA-directed RNA polymerase</keyword>
<dbReference type="HOGENOM" id="CLU_1000612_0_0_10"/>
<dbReference type="Proteomes" id="UP000007820">
    <property type="component" value="Unassembled WGS sequence"/>
</dbReference>
<dbReference type="PATRIC" id="fig|908937.9.peg.1082"/>
<keyword evidence="3" id="KW-0548">Nucleotidyltransferase</keyword>
<evidence type="ECO:0000256" key="1">
    <source>
        <dbReference type="SAM" id="MobiDB-lite"/>
    </source>
</evidence>
<protein>
    <submittedName>
        <fullName evidence="3">DNA-directed RNA polymerase subunit alpha</fullName>
        <ecNumber evidence="3">2.7.7.6</ecNumber>
    </submittedName>
</protein>
<reference evidence="3 4" key="1">
    <citation type="submission" date="2011-04" db="EMBL/GenBank/DDBJ databases">
        <authorList>
            <person name="Muzny D."/>
            <person name="Qin X."/>
            <person name="Deng J."/>
            <person name="Jiang H."/>
            <person name="Liu Y."/>
            <person name="Qu J."/>
            <person name="Song X.-Z."/>
            <person name="Zhang L."/>
            <person name="Thornton R."/>
            <person name="Coyle M."/>
            <person name="Francisco L."/>
            <person name="Jackson L."/>
            <person name="Javaid M."/>
            <person name="Korchina V."/>
            <person name="Kovar C."/>
            <person name="Mata R."/>
            <person name="Mathew T."/>
            <person name="Ngo R."/>
            <person name="Nguyen L."/>
            <person name="Nguyen N."/>
            <person name="Okwuonu G."/>
            <person name="Ongeri F."/>
            <person name="Pham C."/>
            <person name="Simmons D."/>
            <person name="Wilczek-Boney K."/>
            <person name="Hale W."/>
            <person name="Jakkamsetti A."/>
            <person name="Pham P."/>
            <person name="Ruth R."/>
            <person name="San Lucas F."/>
            <person name="Warren J."/>
            <person name="Zhang J."/>
            <person name="Zhao Z."/>
            <person name="Zhou C."/>
            <person name="Zhu D."/>
            <person name="Lee S."/>
            <person name="Bess C."/>
            <person name="Blankenburg K."/>
            <person name="Forbes L."/>
            <person name="Fu Q."/>
            <person name="Gubbala S."/>
            <person name="Hirani K."/>
            <person name="Jayaseelan J.C."/>
            <person name="Lara F."/>
            <person name="Munidasa M."/>
            <person name="Palculict T."/>
            <person name="Patil S."/>
            <person name="Pu L.-L."/>
            <person name="Saada N."/>
            <person name="Tang L."/>
            <person name="Weissenberger G."/>
            <person name="Zhu Y."/>
            <person name="Hemphill L."/>
            <person name="Shang Y."/>
            <person name="Youmans B."/>
            <person name="Ayvaz T."/>
            <person name="Ross M."/>
            <person name="Santibanez J."/>
            <person name="Aqrawi P."/>
            <person name="Gross S."/>
            <person name="Joshi V."/>
            <person name="Fowler G."/>
            <person name="Nazareth L."/>
            <person name="Reid J."/>
            <person name="Worley K."/>
            <person name="Petrosino J."/>
            <person name="Highlander S."/>
            <person name="Gibbs R."/>
        </authorList>
    </citation>
    <scope>NUCLEOTIDE SEQUENCE [LARGE SCALE GENOMIC DNA]</scope>
    <source>
        <strain evidence="3 4">DSM 3688</strain>
    </source>
</reference>
<evidence type="ECO:0000313" key="5">
    <source>
        <dbReference type="Proteomes" id="UP000010862"/>
    </source>
</evidence>
<evidence type="ECO:0000313" key="3">
    <source>
        <dbReference type="EMBL" id="EGQ15844.1"/>
    </source>
</evidence>
<reference evidence="5" key="2">
    <citation type="submission" date="2012-02" db="EMBL/GenBank/DDBJ databases">
        <title>Complete sequence of chromosome 1 of Prevotella dentalis DSM 3688.</title>
        <authorList>
            <person name="Lucas S."/>
            <person name="Copeland A."/>
            <person name="Lapidus A."/>
            <person name="Glavina del Rio T."/>
            <person name="Dalin E."/>
            <person name="Tice H."/>
            <person name="Bruce D."/>
            <person name="Goodwin L."/>
            <person name="Pitluck S."/>
            <person name="Peters L."/>
            <person name="Mikhailova N."/>
            <person name="Chertkov O."/>
            <person name="Kyrpides N."/>
            <person name="Mavromatis K."/>
            <person name="Ivanova N."/>
            <person name="Brettin T."/>
            <person name="Detter J.C."/>
            <person name="Han C."/>
            <person name="Larimer F."/>
            <person name="Land M."/>
            <person name="Hauser L."/>
            <person name="Markowitz V."/>
            <person name="Cheng J.-F."/>
            <person name="Hugenholtz P."/>
            <person name="Woyke T."/>
            <person name="Wu D."/>
            <person name="Gronow S."/>
            <person name="Wellnitz S."/>
            <person name="Brambilla E."/>
            <person name="Klenk H.-P."/>
            <person name="Eisen J.A."/>
        </authorList>
    </citation>
    <scope>NUCLEOTIDE SEQUENCE [LARGE SCALE GENOMIC DNA]</scope>
    <source>
        <strain evidence="5">ATCC 49559 / DSM 3688 / JCM 13448 / NCTC 12043 / ES 2772</strain>
    </source>
</reference>
<evidence type="ECO:0000313" key="2">
    <source>
        <dbReference type="EMBL" id="AGB28371.1"/>
    </source>
</evidence>
<keyword evidence="5" id="KW-1185">Reference proteome</keyword>
<gene>
    <name evidence="3" type="primary">rpoA2</name>
    <name evidence="2" type="ordered locus">Prede_1034</name>
    <name evidence="3" type="ORF">HMPREF9136_0904</name>
</gene>
<dbReference type="SUPFAM" id="SSF47789">
    <property type="entry name" value="C-terminal domain of RNA polymerase alpha subunit"/>
    <property type="match status" value="1"/>
</dbReference>
<dbReference type="KEGG" id="pdt:Prede_1034"/>